<dbReference type="Pfam" id="PF05649">
    <property type="entry name" value="Peptidase_M13_N"/>
    <property type="match status" value="1"/>
</dbReference>
<dbReference type="Gene3D" id="1.10.1380.10">
    <property type="entry name" value="Neutral endopeptidase , domain2"/>
    <property type="match status" value="1"/>
</dbReference>
<dbReference type="PROSITE" id="PS51885">
    <property type="entry name" value="NEPRILYSIN"/>
    <property type="match status" value="1"/>
</dbReference>
<name>A0ABD2VXA0_9HYME</name>
<evidence type="ECO:0000259" key="3">
    <source>
        <dbReference type="Pfam" id="PF05649"/>
    </source>
</evidence>
<dbReference type="Gene3D" id="3.40.390.10">
    <property type="entry name" value="Collagenase (Catalytic Domain)"/>
    <property type="match status" value="1"/>
</dbReference>
<comment type="subcellular location">
    <subcellularLocation>
        <location evidence="1">Cell membrane</location>
        <topology evidence="1">Single-pass type II membrane protein</topology>
    </subcellularLocation>
</comment>
<evidence type="ECO:0000313" key="4">
    <source>
        <dbReference type="EMBL" id="KAL3384911.1"/>
    </source>
</evidence>
<evidence type="ECO:0000313" key="5">
    <source>
        <dbReference type="Proteomes" id="UP001627154"/>
    </source>
</evidence>
<dbReference type="InterPro" id="IPR000718">
    <property type="entry name" value="Peptidase_M13"/>
</dbReference>
<dbReference type="AlphaFoldDB" id="A0ABD2VXA0"/>
<dbReference type="EMBL" id="JBJJXI010000166">
    <property type="protein sequence ID" value="KAL3384911.1"/>
    <property type="molecule type" value="Genomic_DNA"/>
</dbReference>
<gene>
    <name evidence="4" type="ORF">TKK_019317</name>
</gene>
<protein>
    <recommendedName>
        <fullName evidence="3">Peptidase M13 N-terminal domain-containing protein</fullName>
    </recommendedName>
</protein>
<accession>A0ABD2VXA0</accession>
<feature type="domain" description="Peptidase M13 N-terminal" evidence="3">
    <location>
        <begin position="7"/>
        <end position="409"/>
    </location>
</feature>
<dbReference type="GO" id="GO:0005886">
    <property type="term" value="C:plasma membrane"/>
    <property type="evidence" value="ECO:0007669"/>
    <property type="project" value="UniProtKB-SubCell"/>
</dbReference>
<sequence length="464" mass="53987">MNTSVDPCHDFYGYVCGRWLDLSLQHNWIEERKNRLLLSLPNLINKRQRKSAPSTIRMAQVLYSSCLAVEDQYKLGLQPLFDLLNKLNLPRVPAMIEPEQSSSDQGEDNFVKSMARVRKLLGIDAFFILDVKRDSRDKRKNLLRFAPPNTDTLTKVDRFYMLNVFQRIINNRTSESCDEFDIVPSENITNLVNQIRNLSLVVDELNQKYANKYSLIDQAKEIDDAKYMLLDELQQATDHYVRSVNESIVPRPLWRPLIEELLLEVVDFDPAQQKVYVGDLEYLQEIAYLLSSTEEQLLETTVWWMVVNFCVPHTSKELRDISIKRGKNLPRSTYCSNSLNDLMSMAVAWIVVEPTFARDDSRDRVAEMLDNLKRAFANFVLEDDDRLDEPAKLATLEKIRRLKSIIGFPDSLFQDGQLDKYYDGINLTTNHYFNNLLQIIRSENNKKLLNLAKYNADDDDDFSE</sequence>
<dbReference type="InterPro" id="IPR008753">
    <property type="entry name" value="Peptidase_M13_N"/>
</dbReference>
<comment type="caution">
    <text evidence="4">The sequence shown here is derived from an EMBL/GenBank/DDBJ whole genome shotgun (WGS) entry which is preliminary data.</text>
</comment>
<evidence type="ECO:0000256" key="1">
    <source>
        <dbReference type="ARBA" id="ARBA00004401"/>
    </source>
</evidence>
<dbReference type="PANTHER" id="PTHR11733">
    <property type="entry name" value="ZINC METALLOPROTEASE FAMILY M13 NEPRILYSIN-RELATED"/>
    <property type="match status" value="1"/>
</dbReference>
<organism evidence="4 5">
    <name type="scientific">Trichogramma kaykai</name>
    <dbReference type="NCBI Taxonomy" id="54128"/>
    <lineage>
        <taxon>Eukaryota</taxon>
        <taxon>Metazoa</taxon>
        <taxon>Ecdysozoa</taxon>
        <taxon>Arthropoda</taxon>
        <taxon>Hexapoda</taxon>
        <taxon>Insecta</taxon>
        <taxon>Pterygota</taxon>
        <taxon>Neoptera</taxon>
        <taxon>Endopterygota</taxon>
        <taxon>Hymenoptera</taxon>
        <taxon>Apocrita</taxon>
        <taxon>Proctotrupomorpha</taxon>
        <taxon>Chalcidoidea</taxon>
        <taxon>Trichogrammatidae</taxon>
        <taxon>Trichogramma</taxon>
    </lineage>
</organism>
<dbReference type="SUPFAM" id="SSF55486">
    <property type="entry name" value="Metalloproteases ('zincins'), catalytic domain"/>
    <property type="match status" value="1"/>
</dbReference>
<dbReference type="InterPro" id="IPR042089">
    <property type="entry name" value="Peptidase_M13_dom_2"/>
</dbReference>
<keyword evidence="5" id="KW-1185">Reference proteome</keyword>
<dbReference type="InterPro" id="IPR024079">
    <property type="entry name" value="MetalloPept_cat_dom_sf"/>
</dbReference>
<dbReference type="PANTHER" id="PTHR11733:SF167">
    <property type="entry name" value="FI17812P1-RELATED"/>
    <property type="match status" value="1"/>
</dbReference>
<dbReference type="Proteomes" id="UP001627154">
    <property type="component" value="Unassembled WGS sequence"/>
</dbReference>
<proteinExistence type="inferred from homology"/>
<evidence type="ECO:0000256" key="2">
    <source>
        <dbReference type="ARBA" id="ARBA00007357"/>
    </source>
</evidence>
<comment type="similarity">
    <text evidence="2">Belongs to the peptidase M13 family.</text>
</comment>
<reference evidence="4 5" key="1">
    <citation type="journal article" date="2024" name="bioRxiv">
        <title>A reference genome for Trichogramma kaykai: A tiny desert-dwelling parasitoid wasp with competing sex-ratio distorters.</title>
        <authorList>
            <person name="Culotta J."/>
            <person name="Lindsey A.R."/>
        </authorList>
    </citation>
    <scope>NUCLEOTIDE SEQUENCE [LARGE SCALE GENOMIC DNA]</scope>
    <source>
        <strain evidence="4 5">KSX58</strain>
    </source>
</reference>